<dbReference type="EMBL" id="DS027059">
    <property type="protein sequence ID" value="EAW07121.1"/>
    <property type="molecule type" value="Genomic_DNA"/>
</dbReference>
<dbReference type="VEuPathDB" id="FungiDB:ACLA_018250"/>
<keyword evidence="3" id="KW-1185">Reference proteome</keyword>
<dbReference type="InterPro" id="IPR049232">
    <property type="entry name" value="DUF6829"/>
</dbReference>
<organism evidence="2 3">
    <name type="scientific">Aspergillus clavatus (strain ATCC 1007 / CBS 513.65 / DSM 816 / NCTC 3887 / NRRL 1 / QM 1276 / 107)</name>
    <dbReference type="NCBI Taxonomy" id="344612"/>
    <lineage>
        <taxon>Eukaryota</taxon>
        <taxon>Fungi</taxon>
        <taxon>Dikarya</taxon>
        <taxon>Ascomycota</taxon>
        <taxon>Pezizomycotina</taxon>
        <taxon>Eurotiomycetes</taxon>
        <taxon>Eurotiomycetidae</taxon>
        <taxon>Eurotiales</taxon>
        <taxon>Aspergillaceae</taxon>
        <taxon>Aspergillus</taxon>
        <taxon>Aspergillus subgen. Fumigati</taxon>
    </lineage>
</organism>
<gene>
    <name evidence="2" type="ORF">ACLA_018250</name>
</gene>
<dbReference type="eggNOG" id="KOG1516">
    <property type="taxonomic scope" value="Eukaryota"/>
</dbReference>
<name>A1CNA0_ASPCL</name>
<dbReference type="OrthoDB" id="5295627at2759"/>
<dbReference type="HOGENOM" id="CLU_046299_0_0_1"/>
<feature type="chain" id="PRO_5002633054" description="Queuosine salvage protein" evidence="1">
    <location>
        <begin position="19"/>
        <end position="463"/>
    </location>
</feature>
<evidence type="ECO:0008006" key="4">
    <source>
        <dbReference type="Google" id="ProtNLM"/>
    </source>
</evidence>
<dbReference type="OMA" id="RLLCMGR"/>
<dbReference type="Pfam" id="PF20717">
    <property type="entry name" value="DUF6829"/>
    <property type="match status" value="1"/>
</dbReference>
<dbReference type="Proteomes" id="UP000006701">
    <property type="component" value="Unassembled WGS sequence"/>
</dbReference>
<sequence>MYKALQAIFSSFLQAIWCLPQSVLRRPMALPLTLASVIAQDQFPHLTDTEAVLLFVESFPAEIAHLQHASVTVESGSSTPLGCCDGKSPSALICGTEHAEVNRTLISMLALKWLLANDYDSFVRGQPEEGGRLTWESFQQMRRTFTSLSHDALYALLVATIIDDIGKDPNLSHQADLSHSEVVYHAASTGRIPSLSTVPSASKETILQSLQIGSKLNLSQLVQGECPPASLSVLRAVQSPSAFEMRARVTLLDVAGAGAHRDARGCVMMTESVSSTYLRAIEVVREFPQGVYRDERACYDRILEDRAELLHGQGFELLSTRSADERALLRLFCMGRVGCKESAVVFQRAFDALLPTVRLTLVDGLGVDGIGDGVAVVPYYAPGLLAEVLRGCHDEKDDVVPALSAFLRFLARVFGSQPRSEDTGVVERDLSFVQAVIKDRAFAEDPSVLDTVRLPWMPVGSQV</sequence>
<dbReference type="RefSeq" id="XP_001268547.1">
    <property type="nucleotide sequence ID" value="XM_001268546.1"/>
</dbReference>
<feature type="signal peptide" evidence="1">
    <location>
        <begin position="1"/>
        <end position="18"/>
    </location>
</feature>
<keyword evidence="1" id="KW-0732">Signal</keyword>
<evidence type="ECO:0000313" key="2">
    <source>
        <dbReference type="EMBL" id="EAW07121.1"/>
    </source>
</evidence>
<dbReference type="AlphaFoldDB" id="A1CNA0"/>
<proteinExistence type="predicted"/>
<dbReference type="KEGG" id="act:ACLA_018250"/>
<evidence type="ECO:0000256" key="1">
    <source>
        <dbReference type="SAM" id="SignalP"/>
    </source>
</evidence>
<dbReference type="GeneID" id="4700956"/>
<accession>A1CNA0</accession>
<protein>
    <recommendedName>
        <fullName evidence="4">Queuosine salvage protein</fullName>
    </recommendedName>
</protein>
<reference evidence="2 3" key="1">
    <citation type="journal article" date="2008" name="PLoS Genet.">
        <title>Genomic islands in the pathogenic filamentous fungus Aspergillus fumigatus.</title>
        <authorList>
            <person name="Fedorova N.D."/>
            <person name="Khaldi N."/>
            <person name="Joardar V.S."/>
            <person name="Maiti R."/>
            <person name="Amedeo P."/>
            <person name="Anderson M.J."/>
            <person name="Crabtree J."/>
            <person name="Silva J.C."/>
            <person name="Badger J.H."/>
            <person name="Albarraq A."/>
            <person name="Angiuoli S."/>
            <person name="Bussey H."/>
            <person name="Bowyer P."/>
            <person name="Cotty P.J."/>
            <person name="Dyer P.S."/>
            <person name="Egan A."/>
            <person name="Galens K."/>
            <person name="Fraser-Liggett C.M."/>
            <person name="Haas B.J."/>
            <person name="Inman J.M."/>
            <person name="Kent R."/>
            <person name="Lemieux S."/>
            <person name="Malavazi I."/>
            <person name="Orvis J."/>
            <person name="Roemer T."/>
            <person name="Ronning C.M."/>
            <person name="Sundaram J.P."/>
            <person name="Sutton G."/>
            <person name="Turner G."/>
            <person name="Venter J.C."/>
            <person name="White O.R."/>
            <person name="Whitty B.R."/>
            <person name="Youngman P."/>
            <person name="Wolfe K.H."/>
            <person name="Goldman G.H."/>
            <person name="Wortman J.R."/>
            <person name="Jiang B."/>
            <person name="Denning D.W."/>
            <person name="Nierman W.C."/>
        </authorList>
    </citation>
    <scope>NUCLEOTIDE SEQUENCE [LARGE SCALE GENOMIC DNA]</scope>
    <source>
        <strain evidence="3">ATCC 1007 / CBS 513.65 / DSM 816 / NCTC 3887 / NRRL 1</strain>
    </source>
</reference>
<evidence type="ECO:0000313" key="3">
    <source>
        <dbReference type="Proteomes" id="UP000006701"/>
    </source>
</evidence>